<dbReference type="Pfam" id="PF00069">
    <property type="entry name" value="Pkinase"/>
    <property type="match status" value="1"/>
</dbReference>
<dbReference type="CDD" id="cd14014">
    <property type="entry name" value="STKc_PknB_like"/>
    <property type="match status" value="1"/>
</dbReference>
<dbReference type="InterPro" id="IPR011009">
    <property type="entry name" value="Kinase-like_dom_sf"/>
</dbReference>
<dbReference type="PANTHER" id="PTHR44167:SF24">
    <property type="entry name" value="SERINE_THREONINE-PROTEIN KINASE CHK2"/>
    <property type="match status" value="1"/>
</dbReference>
<reference evidence="4" key="3">
    <citation type="journal article" date="2019" name="BMC Res. Notes">
        <title>Complete genome sequence of the Sulfodiicoccus acidiphilus strain HS-1T, the first crenarchaeon that lacks polB3, isolated from an acidic hot spring in Ohwaku-dani, Hakone, Japan.</title>
        <authorList>
            <person name="Sakai H.D."/>
            <person name="Kurosawa N."/>
        </authorList>
    </citation>
    <scope>NUCLEOTIDE SEQUENCE</scope>
    <source>
        <strain evidence="4">HS-1</strain>
    </source>
</reference>
<keyword evidence="4" id="KW-0808">Transferase</keyword>
<reference evidence="5" key="1">
    <citation type="journal article" date="2014" name="Int. J. Syst. Evol. Microbiol.">
        <title>Complete genome sequence of Corynebacterium casei LMG S-19264T (=DSM 44701T), isolated from a smear-ripened cheese.</title>
        <authorList>
            <consortium name="US DOE Joint Genome Institute (JGI-PGF)"/>
            <person name="Walter F."/>
            <person name="Albersmeier A."/>
            <person name="Kalinowski J."/>
            <person name="Ruckert C."/>
        </authorList>
    </citation>
    <scope>NUCLEOTIDE SEQUENCE</scope>
    <source>
        <strain evidence="5">JCM 31740</strain>
    </source>
</reference>
<dbReference type="InterPro" id="IPR017441">
    <property type="entry name" value="Protein_kinase_ATP_BS"/>
</dbReference>
<dbReference type="RefSeq" id="WP_126449710.1">
    <property type="nucleotide sequence ID" value="NZ_AP018553.1"/>
</dbReference>
<keyword evidence="1" id="KW-0547">Nucleotide-binding</keyword>
<dbReference type="InterPro" id="IPR000719">
    <property type="entry name" value="Prot_kinase_dom"/>
</dbReference>
<evidence type="ECO:0000313" key="5">
    <source>
        <dbReference type="EMBL" id="GGT97482.1"/>
    </source>
</evidence>
<dbReference type="SUPFAM" id="SSF48452">
    <property type="entry name" value="TPR-like"/>
    <property type="match status" value="1"/>
</dbReference>
<dbReference type="GO" id="GO:0005524">
    <property type="term" value="F:ATP binding"/>
    <property type="evidence" value="ECO:0007669"/>
    <property type="project" value="UniProtKB-KW"/>
</dbReference>
<evidence type="ECO:0000256" key="2">
    <source>
        <dbReference type="ARBA" id="ARBA00022840"/>
    </source>
</evidence>
<reference evidence="6" key="2">
    <citation type="submission" date="2018-04" db="EMBL/GenBank/DDBJ databases">
        <title>Complete genome sequence of Sulfodiicoccus acidiphilus strain HS-1.</title>
        <authorList>
            <person name="Sakai H.D."/>
            <person name="Kurosawa N."/>
        </authorList>
    </citation>
    <scope>NUCLEOTIDE SEQUENCE [LARGE SCALE GENOMIC DNA]</scope>
    <source>
        <strain evidence="6">HS-1</strain>
    </source>
</reference>
<accession>A0A348B2I4</accession>
<dbReference type="GO" id="GO:0005737">
    <property type="term" value="C:cytoplasm"/>
    <property type="evidence" value="ECO:0007669"/>
    <property type="project" value="TreeGrafter"/>
</dbReference>
<reference evidence="5" key="4">
    <citation type="submission" date="2020-09" db="EMBL/GenBank/DDBJ databases">
        <authorList>
            <person name="Sun Q."/>
            <person name="Ohkuma M."/>
        </authorList>
    </citation>
    <scope>NUCLEOTIDE SEQUENCE</scope>
    <source>
        <strain evidence="5">JCM 31740</strain>
    </source>
</reference>
<dbReference type="Gene3D" id="1.10.510.10">
    <property type="entry name" value="Transferase(Phosphotransferase) domain 1"/>
    <property type="match status" value="1"/>
</dbReference>
<proteinExistence type="predicted"/>
<dbReference type="Gene3D" id="1.25.40.10">
    <property type="entry name" value="Tetratricopeptide repeat domain"/>
    <property type="match status" value="1"/>
</dbReference>
<dbReference type="GO" id="GO:0004674">
    <property type="term" value="F:protein serine/threonine kinase activity"/>
    <property type="evidence" value="ECO:0007669"/>
    <property type="project" value="UniProtKB-KW"/>
</dbReference>
<organism evidence="4 6">
    <name type="scientific">Sulfodiicoccus acidiphilus</name>
    <dbReference type="NCBI Taxonomy" id="1670455"/>
    <lineage>
        <taxon>Archaea</taxon>
        <taxon>Thermoproteota</taxon>
        <taxon>Thermoprotei</taxon>
        <taxon>Sulfolobales</taxon>
        <taxon>Sulfolobaceae</taxon>
        <taxon>Sulfodiicoccus</taxon>
    </lineage>
</organism>
<dbReference type="Proteomes" id="UP000276741">
    <property type="component" value="Chromosome"/>
</dbReference>
<dbReference type="InterPro" id="IPR011990">
    <property type="entry name" value="TPR-like_helical_dom_sf"/>
</dbReference>
<dbReference type="AlphaFoldDB" id="A0A348B2I4"/>
<dbReference type="PROSITE" id="PS00108">
    <property type="entry name" value="PROTEIN_KINASE_ST"/>
    <property type="match status" value="1"/>
</dbReference>
<dbReference type="GeneID" id="38666280"/>
<sequence length="639" mass="71781">MRSLVFKIGDRGYVYRGSLYYVKTDFQVKNEVVGYVEENGKRKGVVIDLGKVREARDLFVDGYVDDLSSNLLADGKGNVYVWVNSPRLPMGSRFDVVEGVPIRKGDTRSLIKVMSLGETFVKYALSVSQNEEVLMEAVRKSSECRTVLQVFNKLQSFGREEALAAASCMEKEGMLREAARLYERFDEVKANELRRKLREEADRLISSGDLKAMAKAMELCPDYPEPAVKIGLELMRRGKTKEAIDYLIEAVKRGESLRNLSILGWALLKAGKEEEALRVLDRADALRRTPGIAFLRGIILEKVSPSKASKEFAFACSEGIAEACTRVVDVDDELEGTTLYGYHLRKLVGDGGMGKVYLAERKSRKFAMKVMKEDSKPRETLQEVAKLQQLSQHPNVIRIVGSYINDEYDPNFPPAIVTEYMEGGDLTNILVSKEYATLRGSVSWPQVVSHVFKEQAAALIHLHSNGYVHCDFKPSNVLFNVPLPYYGVEALDSLSTGKVVSKLSDLGSSVRIGEPVIHYTPFYAHPLQRFGVRADTTLDIYSLGVSLYVSLTGKYPTPDWLERELESAASGKLDKSEALREFHRAEPELSQVPPELRTVVYGALKQELTMEEIHRELKSFSEYEFPVELSKYPSSNKVL</sequence>
<dbReference type="OrthoDB" id="41005at2157"/>
<dbReference type="SUPFAM" id="SSF56112">
    <property type="entry name" value="Protein kinase-like (PK-like)"/>
    <property type="match status" value="1"/>
</dbReference>
<feature type="domain" description="Protein kinase" evidence="3">
    <location>
        <begin position="342"/>
        <end position="639"/>
    </location>
</feature>
<gene>
    <name evidence="5" type="ORF">GCM10007116_13800</name>
    <name evidence="4" type="ORF">HS1genome_0775</name>
</gene>
<evidence type="ECO:0000256" key="1">
    <source>
        <dbReference type="ARBA" id="ARBA00022741"/>
    </source>
</evidence>
<keyword evidence="4" id="KW-0723">Serine/threonine-protein kinase</keyword>
<dbReference type="EMBL" id="BMQS01000011">
    <property type="protein sequence ID" value="GGT97482.1"/>
    <property type="molecule type" value="Genomic_DNA"/>
</dbReference>
<dbReference type="KEGG" id="sacd:HS1genome_0775"/>
<keyword evidence="6" id="KW-1185">Reference proteome</keyword>
<evidence type="ECO:0000313" key="4">
    <source>
        <dbReference type="EMBL" id="BBD72386.1"/>
    </source>
</evidence>
<dbReference type="Proteomes" id="UP000616143">
    <property type="component" value="Unassembled WGS sequence"/>
</dbReference>
<name>A0A348B2I4_9CREN</name>
<dbReference type="PROSITE" id="PS00107">
    <property type="entry name" value="PROTEIN_KINASE_ATP"/>
    <property type="match status" value="1"/>
</dbReference>
<dbReference type="InterPro" id="IPR008271">
    <property type="entry name" value="Ser/Thr_kinase_AS"/>
</dbReference>
<dbReference type="PANTHER" id="PTHR44167">
    <property type="entry name" value="OVARIAN-SPECIFIC SERINE/THREONINE-PROTEIN KINASE LOK-RELATED"/>
    <property type="match status" value="1"/>
</dbReference>
<evidence type="ECO:0000259" key="3">
    <source>
        <dbReference type="PROSITE" id="PS50011"/>
    </source>
</evidence>
<dbReference type="EMBL" id="AP018553">
    <property type="protein sequence ID" value="BBD72386.1"/>
    <property type="molecule type" value="Genomic_DNA"/>
</dbReference>
<dbReference type="PROSITE" id="PS50011">
    <property type="entry name" value="PROTEIN_KINASE_DOM"/>
    <property type="match status" value="1"/>
</dbReference>
<evidence type="ECO:0000313" key="6">
    <source>
        <dbReference type="Proteomes" id="UP000276741"/>
    </source>
</evidence>
<keyword evidence="2" id="KW-0067">ATP-binding</keyword>
<protein>
    <submittedName>
        <fullName evidence="4">Serine/threonine protein kinase</fullName>
    </submittedName>
</protein>
<keyword evidence="4" id="KW-0418">Kinase</keyword>